<dbReference type="PANTHER" id="PTHR34835">
    <property type="entry name" value="OS07G0283600 PROTEIN-RELATED"/>
    <property type="match status" value="1"/>
</dbReference>
<feature type="compositionally biased region" description="Polar residues" evidence="1">
    <location>
        <begin position="346"/>
        <end position="362"/>
    </location>
</feature>
<organism evidence="2 3">
    <name type="scientific">Arachis hypogaea</name>
    <name type="common">Peanut</name>
    <dbReference type="NCBI Taxonomy" id="3818"/>
    <lineage>
        <taxon>Eukaryota</taxon>
        <taxon>Viridiplantae</taxon>
        <taxon>Streptophyta</taxon>
        <taxon>Embryophyta</taxon>
        <taxon>Tracheophyta</taxon>
        <taxon>Spermatophyta</taxon>
        <taxon>Magnoliopsida</taxon>
        <taxon>eudicotyledons</taxon>
        <taxon>Gunneridae</taxon>
        <taxon>Pentapetalae</taxon>
        <taxon>rosids</taxon>
        <taxon>fabids</taxon>
        <taxon>Fabales</taxon>
        <taxon>Fabaceae</taxon>
        <taxon>Papilionoideae</taxon>
        <taxon>50 kb inversion clade</taxon>
        <taxon>dalbergioids sensu lato</taxon>
        <taxon>Dalbergieae</taxon>
        <taxon>Pterocarpus clade</taxon>
        <taxon>Arachis</taxon>
    </lineage>
</organism>
<reference evidence="2 3" key="1">
    <citation type="submission" date="2019-01" db="EMBL/GenBank/DDBJ databases">
        <title>Sequencing of cultivated peanut Arachis hypogaea provides insights into genome evolution and oil improvement.</title>
        <authorList>
            <person name="Chen X."/>
        </authorList>
    </citation>
    <scope>NUCLEOTIDE SEQUENCE [LARGE SCALE GENOMIC DNA]</scope>
    <source>
        <strain evidence="3">cv. Fuhuasheng</strain>
        <tissue evidence="2">Leaves</tissue>
    </source>
</reference>
<comment type="caution">
    <text evidence="2">The sequence shown here is derived from an EMBL/GenBank/DDBJ whole genome shotgun (WGS) entry which is preliminary data.</text>
</comment>
<evidence type="ECO:0000313" key="3">
    <source>
        <dbReference type="Proteomes" id="UP000289738"/>
    </source>
</evidence>
<feature type="region of interest" description="Disordered" evidence="1">
    <location>
        <begin position="346"/>
        <end position="391"/>
    </location>
</feature>
<feature type="region of interest" description="Disordered" evidence="1">
    <location>
        <begin position="1"/>
        <end position="42"/>
    </location>
</feature>
<dbReference type="EMBL" id="SDMP01000013">
    <property type="protein sequence ID" value="RYR22026.1"/>
    <property type="molecule type" value="Genomic_DNA"/>
</dbReference>
<dbReference type="AlphaFoldDB" id="A0A445A6I0"/>
<gene>
    <name evidence="2" type="ORF">Ahy_B03g067313</name>
</gene>
<dbReference type="Proteomes" id="UP000289738">
    <property type="component" value="Chromosome B03"/>
</dbReference>
<evidence type="ECO:0000256" key="1">
    <source>
        <dbReference type="SAM" id="MobiDB-lite"/>
    </source>
</evidence>
<evidence type="ECO:0000313" key="2">
    <source>
        <dbReference type="EMBL" id="RYR22026.1"/>
    </source>
</evidence>
<feature type="region of interest" description="Disordered" evidence="1">
    <location>
        <begin position="238"/>
        <end position="290"/>
    </location>
</feature>
<name>A0A445A6I0_ARAHY</name>
<feature type="region of interest" description="Disordered" evidence="1">
    <location>
        <begin position="302"/>
        <end position="327"/>
    </location>
</feature>
<sequence>MTRTSLTLSAETSTGEESRQDFARKKHKRPTTATETDEAKKKKTMVTKKEKPHYKAIATVFKILSQEKKDVVEEMGFDALAHVPEMNVSHALLRELIDCYDEYHGCLKTLHGKIYITPHKIAAALGISHGGSRFPEKVEYGKLNEADKAIFDSLKWVTLWDWANHVLSFLRKGIENKRKGKKQSVDGCVFVFMLIYFHETKFPCLNGSAAPPPPWVAHWTKKMMLDRISQEATDAMKTLFPNLNPNPNPTKHCQPREQDNKEKKKLKKQQQRKENNHRRTEQEKDSDAERRRKALEMLREKITKRRNDGAQTTNVAPNRFDSTEARNDFSKTLPTLNLGSEPILQTEASSTPSVNVPDNTSSPPEEQEQPCQEAPAAQQLEEEAQPDFAARPRQWEDDVPSFSLGINLLASQPTFPSQVTMTQPTHPSEPTVLDLEVLTDAVVDASVTAALKFAEATSDESSFTAAELYKTLEKEKEITEELKEKCYHLMTHVKVTKDGTDEYDPLFILNHKANFEWLRHHFMWAIHIAILNDMKCPQFEKDIYCVPTDIVEKIDAFRLEYGPNIIFHKLNKMRDQIIRACEAIRLPKPSAALSNPFCKFTSEDIYSSK</sequence>
<feature type="compositionally biased region" description="Basic and acidic residues" evidence="1">
    <location>
        <begin position="271"/>
        <end position="290"/>
    </location>
</feature>
<proteinExistence type="predicted"/>
<protein>
    <submittedName>
        <fullName evidence="2">Uncharacterized protein</fullName>
    </submittedName>
</protein>
<feature type="compositionally biased region" description="Low complexity" evidence="1">
    <location>
        <begin position="369"/>
        <end position="379"/>
    </location>
</feature>
<keyword evidence="3" id="KW-1185">Reference proteome</keyword>
<feature type="compositionally biased region" description="Polar residues" evidence="1">
    <location>
        <begin position="1"/>
        <end position="15"/>
    </location>
</feature>
<accession>A0A445A6I0</accession>